<dbReference type="GO" id="GO:0004252">
    <property type="term" value="F:serine-type endopeptidase activity"/>
    <property type="evidence" value="ECO:0007669"/>
    <property type="project" value="UniProtKB-UniRule"/>
</dbReference>
<dbReference type="EMBL" id="AP019314">
    <property type="protein sequence ID" value="BBH42002.1"/>
    <property type="molecule type" value="Genomic_DNA"/>
</dbReference>
<feature type="active site" description="Charge relay system" evidence="8 9">
    <location>
        <position position="255"/>
    </location>
</feature>
<dbReference type="Gene3D" id="2.60.40.2030">
    <property type="match status" value="13"/>
</dbReference>
<dbReference type="SUPFAM" id="SSF52743">
    <property type="entry name" value="Subtilisin-like"/>
    <property type="match status" value="1"/>
</dbReference>
<dbReference type="InterPro" id="IPR054399">
    <property type="entry name" value="Fervidolysin-like_N_prodom"/>
</dbReference>
<evidence type="ECO:0000256" key="9">
    <source>
        <dbReference type="PROSITE-ProRule" id="PRU01240"/>
    </source>
</evidence>
<dbReference type="InterPro" id="IPR001343">
    <property type="entry name" value="Hemolysn_Ca-bd"/>
</dbReference>
<dbReference type="KEGG" id="mvz:myaer102_46390"/>
<dbReference type="Pfam" id="PF22148">
    <property type="entry name" value="Fervidolysin_NPro-like"/>
    <property type="match status" value="1"/>
</dbReference>
<dbReference type="PRINTS" id="PR00313">
    <property type="entry name" value="CABNDNGRPT"/>
</dbReference>
<proteinExistence type="inferred from homology"/>
<gene>
    <name evidence="13" type="ORF">myaer102_46390</name>
</gene>
<feature type="domain" description="Calx-beta" evidence="12">
    <location>
        <begin position="2059"/>
        <end position="2157"/>
    </location>
</feature>
<dbReference type="InterPro" id="IPR003644">
    <property type="entry name" value="Calx_beta"/>
</dbReference>
<dbReference type="Pfam" id="PF00353">
    <property type="entry name" value="HemolysinCabind"/>
    <property type="match status" value="3"/>
</dbReference>
<protein>
    <submittedName>
        <fullName evidence="13">Putative peptidase</fullName>
    </submittedName>
</protein>
<dbReference type="PROSITE" id="PS00330">
    <property type="entry name" value="HEMOLYSIN_CALCIUM"/>
    <property type="match status" value="1"/>
</dbReference>
<feature type="domain" description="Calx-beta" evidence="12">
    <location>
        <begin position="1171"/>
        <end position="1269"/>
    </location>
</feature>
<feature type="domain" description="Calx-beta" evidence="12">
    <location>
        <begin position="1837"/>
        <end position="1935"/>
    </location>
</feature>
<dbReference type="SUPFAM" id="SSF51120">
    <property type="entry name" value="beta-Roll"/>
    <property type="match status" value="2"/>
</dbReference>
<dbReference type="PANTHER" id="PTHR43806">
    <property type="entry name" value="PEPTIDASE S8"/>
    <property type="match status" value="1"/>
</dbReference>
<dbReference type="Proteomes" id="UP000278152">
    <property type="component" value="Chromosome"/>
</dbReference>
<sequence>MPSLADSLSFDGAFPITADLTGSGDLSVSIETPPLGVLNSNSSPSTVSSEAPTVSASPTAKSSPLFPAPLSINSSRYSTSPGLGLASVPAAAPVTTSPGLGLASVPTAAPVTSELEPAATRTLAPHAPNQLIVKFKQGIASAQVAQFQSLFGAVRTQTIKLTGAQVWKLSGSLSVEKILAQYRSNPIFEYIEPDYIRTVGAFTPEATFPNYPSFNQLWGLHNTGQNGGTPDADIDAPEAWDIQTGNPNLVIGVIDTGVDYNHQDLVGNIWTNPGEIANDGIDNDGNGYVDDIRGWDFAYNDNNPSDVYGHGTHVSGTIAGKGNNGVGVTGVAWNAKIMPLKFLDDTGSGSTSNAIKAINYATAKGVKLTNNSWGGGGFSQALYDAINAAGQAGALFIAAAGNNGNNNDANPFYPASYNLANIISVAATNRNDQLVTFANTGGWWGSHYGLTSVDLGAPGSDIYSTTPNNNYATYSGTSMASPHVTGAAALLWSQNPTWTAQQVKNTLMNTGDPLASLAGKTVSGKRLNVFNALGANLPSVTVSVSPASVQEDGTTNLVYTFTRTNLNLSSPLTVNFGASGIANAAPVGSDPADYNVLTGSGVIFDPTTKLGTVTFAAGATTATVVVDPIADTVQENSESVILTVNSGTGYIDGSPNTATGTIISEEGFTTYFSDDFANNTKGWTLGKEWQIGAATASTGQNYGNPDPGTDNTPTADNGVAGVVIGGNASTALHGFYYLTSPVINTSTANKLFFEFARWLNSDYTPFVQNKVEIFNGSSWVNLLPSNFDEAPGVQDNAWTPQQFDISAYKSASTQIRFGFNVGSTDVFTVSSWNLDDVKIYGDGGITTKSISIAKTTDGKEAGLVSSVFTLTRTGDLSSALTVNYTLAGTATLGSDYNDPSLGQATFLAGADKATIILPTKDDLLSDPSETIITTITAPTGYTISGPDTATATIIDDDLGTLTLGKTTDGKEAGLVSSVFTLTRTGDLSSALTVNYTLAGTATLGSDYNDPSLGQATFLAGADKATIILPTIDDIVVDPSETIITTITAPTGYTISGPDTATATIIDDDLGTLTLGKTTDGKEAGLVSSVFTLTRTGDLSSALTVNYTLAGTATLGSDYNDPSLGQATFLAGADKATIILPTIDDIVVDPSETIITTITAPTGYTISGPDTATATIIDDDLGTLTLGKTTDGKEAGLVSSVFTLTRTGDLSSALTVNYTLAGTATLGSDYNDPSLGQATFLAGADKATIILPTIDDIVVDPSETIITTITAPTGYTISGPDTATATIIDDDLGTLTLGKTTDGKEAGLVSSVFTLTRTGDLSSALTVNYTLAGTATLGSDYNDPSLGQATFLAGADKATIILPTIDDIVVDPSETIITTITAPTGYTISGPDTATATIIDDDLGTLTLGKTTDGKEAGLVSSVFTLTRTGDLSSALTVNYTLAGTATLGSDYNDPSLGQATFLAGADKATIILPTIDDIVVDPSETIITTITAPTGYTISGPDTATATIIDDDLGTLTLGKTTDGKEAGLVSSVFTLTRTGDLSSALTVNYTLAGTATLGSDYNDPSLGQATFLAGADKATIILPTIDDIVVDPSETIITTITAPTGYTISGPDTATATIIDDDLGTLTLGKTTDGKEAGLVSSVFTLTRTGDLSSALTVNYTLAGTATLGSDYNDPSLGQATFLAGADKATIILPTIDDIVVDPSETIITTITAPTGYTISGPDTATATIIDDDLGTLTLGKTTDGKEAGLVSSVFTLTRTGDLSSALTVNYTLAGTATLGSDYNDPSLGQATFLAGADKATIILPTIDDIVVDPSETIITTITAPTGYTISGPDTATATIIDDDLGTLTLGKTTDGKEAGLVSSVFTLTRTGDLSSALTVNYTLAGTATLGSDYNDPSLGQATFLAGADKATIILPTIDDIVVDPSETIITTITAPTGYTISGPDTATATIIDDDLGTLTLGKTTDGKEAGLVSSVFTLTRTGDLSSALTVNYTLAGTATLGSDYNDPSLGQATFLAGADKATIILPTIDDIVVDPSETIITTITAPTGYTISGPDTATATIIDDDLGTLTLGKTTDGKEAGLVSSVFTLTRTGDLSSALTVNYTLAGTATLGSDYNDPSLGQATFLAGADKATIILPTTDDIVVDPSETIITKITAPTGYTISGPDTATATILDNDGNSANNNLVGTSFADALAGVGGNDTLSGLAGNDTLDGGANNDTYLFDTDLVLNSDRLIDASGIDTLNFAATTTKTINLNLGSPVAQTVTAGNLTLTLASATAFENVIGGSLNDNIVGNTLANSLSGGAGNDTLNGGANNDTYLFDTDLVLGSDCVIDASGIDTLNFAATTTKTINLNLGSTVAQTVTAGNLTLTLASATAFENVIGGSLNDNIVGNTLANSLSGGAGNDNLTGGLGKDTLTGSTGLDTLTYNSLGESLLSGFDVIQGYSGTGANLERINAPGSIAAITLTASKGTATSLTEAAIQLVLTNAAFAANTAAAFTVTGQSGTFIALNNGVAGFQAASDAIIQLSGYNIAVATPVVVI</sequence>
<evidence type="ECO:0000256" key="8">
    <source>
        <dbReference type="PIRSR" id="PIRSR615500-1"/>
    </source>
</evidence>
<evidence type="ECO:0000256" key="2">
    <source>
        <dbReference type="ARBA" id="ARBA00022670"/>
    </source>
</evidence>
<feature type="domain" description="Calx-beta" evidence="12">
    <location>
        <begin position="1504"/>
        <end position="1602"/>
    </location>
</feature>
<dbReference type="CDD" id="cd07473">
    <property type="entry name" value="Peptidases_S8_Subtilisin_like"/>
    <property type="match status" value="1"/>
</dbReference>
<evidence type="ECO:0000259" key="12">
    <source>
        <dbReference type="SMART" id="SM00237"/>
    </source>
</evidence>
<comment type="similarity">
    <text evidence="1 9 10">Belongs to the peptidase S8 family.</text>
</comment>
<feature type="domain" description="Calx-beta" evidence="12">
    <location>
        <begin position="1060"/>
        <end position="1158"/>
    </location>
</feature>
<evidence type="ECO:0000313" key="13">
    <source>
        <dbReference type="EMBL" id="BBH42002.1"/>
    </source>
</evidence>
<dbReference type="InterPro" id="IPR023827">
    <property type="entry name" value="Peptidase_S8_Asp-AS"/>
</dbReference>
<accession>A0A3G9JQ25</accession>
<dbReference type="InterPro" id="IPR034204">
    <property type="entry name" value="PfSUB1-like_cat_dom"/>
</dbReference>
<dbReference type="PROSITE" id="PS00137">
    <property type="entry name" value="SUBTILASE_HIS"/>
    <property type="match status" value="1"/>
</dbReference>
<dbReference type="Gene3D" id="3.40.50.200">
    <property type="entry name" value="Peptidase S8/S53 domain"/>
    <property type="match status" value="1"/>
</dbReference>
<evidence type="ECO:0000256" key="7">
    <source>
        <dbReference type="ARBA" id="ARBA00022837"/>
    </source>
</evidence>
<evidence type="ECO:0000313" key="14">
    <source>
        <dbReference type="Proteomes" id="UP000278152"/>
    </source>
</evidence>
<dbReference type="InterPro" id="IPR023828">
    <property type="entry name" value="Peptidase_S8_Ser-AS"/>
</dbReference>
<keyword evidence="3" id="KW-0732">Signal</keyword>
<dbReference type="InterPro" id="IPR000209">
    <property type="entry name" value="Peptidase_S8/S53_dom"/>
</dbReference>
<dbReference type="InterPro" id="IPR038081">
    <property type="entry name" value="CalX-like_sf"/>
</dbReference>
<dbReference type="RefSeq" id="WP_232023703.1">
    <property type="nucleotide sequence ID" value="NZ_AP019314.1"/>
</dbReference>
<evidence type="ECO:0000256" key="10">
    <source>
        <dbReference type="RuleBase" id="RU003355"/>
    </source>
</evidence>
<name>A0A3G9JQ25_MICVR</name>
<evidence type="ECO:0000256" key="11">
    <source>
        <dbReference type="SAM" id="MobiDB-lite"/>
    </source>
</evidence>
<keyword evidence="2 9" id="KW-0645">Protease</keyword>
<dbReference type="Gene3D" id="2.150.10.10">
    <property type="entry name" value="Serralysin-like metalloprotease, C-terminal"/>
    <property type="match status" value="2"/>
</dbReference>
<reference evidence="13 14" key="1">
    <citation type="submission" date="2018-11" db="EMBL/GenBank/DDBJ databases">
        <title>Complete genome sequence of Microcystis aeruginosa NIES-102.</title>
        <authorList>
            <person name="Yamaguchi H."/>
            <person name="Suzuki S."/>
            <person name="Kawachi M."/>
        </authorList>
    </citation>
    <scope>NUCLEOTIDE SEQUENCE [LARGE SCALE GENOMIC DNA]</scope>
    <source>
        <strain evidence="13 14">NIES-102</strain>
    </source>
</reference>
<organism evidence="13 14">
    <name type="scientific">Microcystis viridis NIES-102</name>
    <dbReference type="NCBI Taxonomy" id="213615"/>
    <lineage>
        <taxon>Bacteria</taxon>
        <taxon>Bacillati</taxon>
        <taxon>Cyanobacteriota</taxon>
        <taxon>Cyanophyceae</taxon>
        <taxon>Oscillatoriophycideae</taxon>
        <taxon>Chroococcales</taxon>
        <taxon>Microcystaceae</taxon>
        <taxon>Microcystis</taxon>
    </lineage>
</organism>
<dbReference type="PANTHER" id="PTHR43806:SF11">
    <property type="entry name" value="CEREVISIN-RELATED"/>
    <property type="match status" value="1"/>
</dbReference>
<dbReference type="GO" id="GO:0006508">
    <property type="term" value="P:proteolysis"/>
    <property type="evidence" value="ECO:0007669"/>
    <property type="project" value="UniProtKB-KW"/>
</dbReference>
<evidence type="ECO:0000256" key="1">
    <source>
        <dbReference type="ARBA" id="ARBA00011073"/>
    </source>
</evidence>
<dbReference type="GO" id="GO:0005509">
    <property type="term" value="F:calcium ion binding"/>
    <property type="evidence" value="ECO:0007669"/>
    <property type="project" value="InterPro"/>
</dbReference>
<feature type="domain" description="Calx-beta" evidence="12">
    <location>
        <begin position="949"/>
        <end position="1047"/>
    </location>
</feature>
<dbReference type="SMART" id="SM00237">
    <property type="entry name" value="Calx_beta"/>
    <property type="match status" value="11"/>
</dbReference>
<dbReference type="InterPro" id="IPR036852">
    <property type="entry name" value="Peptidase_S8/S53_dom_sf"/>
</dbReference>
<feature type="domain" description="Calx-beta" evidence="12">
    <location>
        <begin position="1948"/>
        <end position="2046"/>
    </location>
</feature>
<feature type="active site" description="Charge relay system" evidence="8 9">
    <location>
        <position position="478"/>
    </location>
</feature>
<feature type="region of interest" description="Disordered" evidence="11">
    <location>
        <begin position="37"/>
        <end position="62"/>
    </location>
</feature>
<dbReference type="PROSITE" id="PS51892">
    <property type="entry name" value="SUBTILASE"/>
    <property type="match status" value="1"/>
</dbReference>
<feature type="domain" description="Calx-beta" evidence="12">
    <location>
        <begin position="1615"/>
        <end position="1713"/>
    </location>
</feature>
<dbReference type="Pfam" id="PF00082">
    <property type="entry name" value="Peptidase_S8"/>
    <property type="match status" value="1"/>
</dbReference>
<dbReference type="InterPro" id="IPR022398">
    <property type="entry name" value="Peptidase_S8_His-AS"/>
</dbReference>
<evidence type="ECO:0000256" key="6">
    <source>
        <dbReference type="ARBA" id="ARBA00022825"/>
    </source>
</evidence>
<feature type="domain" description="Calx-beta" evidence="12">
    <location>
        <begin position="1282"/>
        <end position="1380"/>
    </location>
</feature>
<dbReference type="SUPFAM" id="SSF141072">
    <property type="entry name" value="CalX-like"/>
    <property type="match status" value="13"/>
</dbReference>
<evidence type="ECO:0000256" key="4">
    <source>
        <dbReference type="ARBA" id="ARBA00022737"/>
    </source>
</evidence>
<feature type="active site" description="Charge relay system" evidence="8 9">
    <location>
        <position position="310"/>
    </location>
</feature>
<evidence type="ECO:0000256" key="3">
    <source>
        <dbReference type="ARBA" id="ARBA00022729"/>
    </source>
</evidence>
<feature type="compositionally biased region" description="Low complexity" evidence="11">
    <location>
        <begin position="39"/>
        <end position="60"/>
    </location>
</feature>
<feature type="domain" description="Calx-beta" evidence="12">
    <location>
        <begin position="1726"/>
        <end position="1824"/>
    </location>
</feature>
<dbReference type="InterPro" id="IPR050131">
    <property type="entry name" value="Peptidase_S8_subtilisin-like"/>
</dbReference>
<dbReference type="InterPro" id="IPR011049">
    <property type="entry name" value="Serralysin-like_metalloprot_C"/>
</dbReference>
<evidence type="ECO:0000256" key="5">
    <source>
        <dbReference type="ARBA" id="ARBA00022801"/>
    </source>
</evidence>
<keyword evidence="4" id="KW-0677">Repeat</keyword>
<keyword evidence="7" id="KW-0106">Calcium</keyword>
<keyword evidence="6 9" id="KW-0720">Serine protease</keyword>
<dbReference type="InterPro" id="IPR018511">
    <property type="entry name" value="Hemolysin-typ_Ca-bd_CS"/>
</dbReference>
<dbReference type="GO" id="GO:0007154">
    <property type="term" value="P:cell communication"/>
    <property type="evidence" value="ECO:0007669"/>
    <property type="project" value="InterPro"/>
</dbReference>
<dbReference type="PROSITE" id="PS00136">
    <property type="entry name" value="SUBTILASE_ASP"/>
    <property type="match status" value="1"/>
</dbReference>
<keyword evidence="5 9" id="KW-0378">Hydrolase</keyword>
<dbReference type="PRINTS" id="PR00723">
    <property type="entry name" value="SUBTILISIN"/>
</dbReference>
<dbReference type="GO" id="GO:0016020">
    <property type="term" value="C:membrane"/>
    <property type="evidence" value="ECO:0007669"/>
    <property type="project" value="InterPro"/>
</dbReference>
<dbReference type="InterPro" id="IPR015500">
    <property type="entry name" value="Peptidase_S8_subtilisin-rel"/>
</dbReference>
<dbReference type="Pfam" id="PF03160">
    <property type="entry name" value="Calx-beta"/>
    <property type="match status" value="13"/>
</dbReference>
<dbReference type="PROSITE" id="PS00138">
    <property type="entry name" value="SUBTILASE_SER"/>
    <property type="match status" value="1"/>
</dbReference>
<dbReference type="InterPro" id="IPR048165">
    <property type="entry name" value="Bluetail_dom"/>
</dbReference>
<feature type="domain" description="Calx-beta" evidence="12">
    <location>
        <begin position="1393"/>
        <end position="1491"/>
    </location>
</feature>
<dbReference type="NCBIfam" id="NF041519">
    <property type="entry name" value="bluetail"/>
    <property type="match status" value="1"/>
</dbReference>